<evidence type="ECO:0000256" key="2">
    <source>
        <dbReference type="ARBA" id="ARBA00022801"/>
    </source>
</evidence>
<organism evidence="4 5">
    <name type="scientific">Paralvinella palmiformis</name>
    <dbReference type="NCBI Taxonomy" id="53620"/>
    <lineage>
        <taxon>Eukaryota</taxon>
        <taxon>Metazoa</taxon>
        <taxon>Spiralia</taxon>
        <taxon>Lophotrochozoa</taxon>
        <taxon>Annelida</taxon>
        <taxon>Polychaeta</taxon>
        <taxon>Sedentaria</taxon>
        <taxon>Canalipalpata</taxon>
        <taxon>Terebellida</taxon>
        <taxon>Terebelliformia</taxon>
        <taxon>Alvinellidae</taxon>
        <taxon>Paralvinella</taxon>
    </lineage>
</organism>
<evidence type="ECO:0000256" key="1">
    <source>
        <dbReference type="ARBA" id="ARBA00022723"/>
    </source>
</evidence>
<dbReference type="Pfam" id="PF00233">
    <property type="entry name" value="PDEase_I"/>
    <property type="match status" value="1"/>
</dbReference>
<sequence length="111" mass="12454">VCLSVCLSVRLFVRQTPSNTVGLYIFGFQGNNILMSLNATDYKRLVGLLESAILSTDLALYFKKRGSFEKLVQSGEKEWKDSGKKDLLRGMMMTACDVAAITKPWEIQQQV</sequence>
<protein>
    <recommendedName>
        <fullName evidence="3">PDEase domain-containing protein</fullName>
    </recommendedName>
</protein>
<keyword evidence="5" id="KW-1185">Reference proteome</keyword>
<reference evidence="4" key="1">
    <citation type="journal article" date="2023" name="Mol. Biol. Evol.">
        <title>Third-Generation Sequencing Reveals the Adaptive Role of the Epigenome in Three Deep-Sea Polychaetes.</title>
        <authorList>
            <person name="Perez M."/>
            <person name="Aroh O."/>
            <person name="Sun Y."/>
            <person name="Lan Y."/>
            <person name="Juniper S.K."/>
            <person name="Young C.R."/>
            <person name="Angers B."/>
            <person name="Qian P.Y."/>
        </authorList>
    </citation>
    <scope>NUCLEOTIDE SEQUENCE</scope>
    <source>
        <strain evidence="4">P08H-3</strain>
    </source>
</reference>
<evidence type="ECO:0000313" key="5">
    <source>
        <dbReference type="Proteomes" id="UP001208570"/>
    </source>
</evidence>
<evidence type="ECO:0000313" key="4">
    <source>
        <dbReference type="EMBL" id="KAK2142563.1"/>
    </source>
</evidence>
<name>A0AAD9IXY7_9ANNE</name>
<feature type="domain" description="PDEase" evidence="3">
    <location>
        <begin position="1"/>
        <end position="111"/>
    </location>
</feature>
<accession>A0AAD9IXY7</accession>
<dbReference type="Proteomes" id="UP001208570">
    <property type="component" value="Unassembled WGS sequence"/>
</dbReference>
<feature type="non-terminal residue" evidence="4">
    <location>
        <position position="1"/>
    </location>
</feature>
<evidence type="ECO:0000259" key="3">
    <source>
        <dbReference type="PROSITE" id="PS51845"/>
    </source>
</evidence>
<dbReference type="GO" id="GO:0004114">
    <property type="term" value="F:3',5'-cyclic-nucleotide phosphodiesterase activity"/>
    <property type="evidence" value="ECO:0007669"/>
    <property type="project" value="InterPro"/>
</dbReference>
<dbReference type="InterPro" id="IPR002073">
    <property type="entry name" value="PDEase_catalytic_dom"/>
</dbReference>
<dbReference type="SUPFAM" id="SSF109604">
    <property type="entry name" value="HD-domain/PDEase-like"/>
    <property type="match status" value="1"/>
</dbReference>
<keyword evidence="2" id="KW-0378">Hydrolase</keyword>
<proteinExistence type="predicted"/>
<dbReference type="EMBL" id="JAODUP010000939">
    <property type="protein sequence ID" value="KAK2142563.1"/>
    <property type="molecule type" value="Genomic_DNA"/>
</dbReference>
<dbReference type="AlphaFoldDB" id="A0AAD9IXY7"/>
<feature type="non-terminal residue" evidence="4">
    <location>
        <position position="111"/>
    </location>
</feature>
<dbReference type="GO" id="GO:0046872">
    <property type="term" value="F:metal ion binding"/>
    <property type="evidence" value="ECO:0007669"/>
    <property type="project" value="UniProtKB-KW"/>
</dbReference>
<gene>
    <name evidence="4" type="ORF">LSH36_939g00073</name>
</gene>
<keyword evidence="1" id="KW-0479">Metal-binding</keyword>
<dbReference type="PANTHER" id="PTHR11347">
    <property type="entry name" value="CYCLIC NUCLEOTIDE PHOSPHODIESTERASE"/>
    <property type="match status" value="1"/>
</dbReference>
<dbReference type="PROSITE" id="PS51845">
    <property type="entry name" value="PDEASE_I_2"/>
    <property type="match status" value="1"/>
</dbReference>
<dbReference type="InterPro" id="IPR036971">
    <property type="entry name" value="PDEase_catalytic_dom_sf"/>
</dbReference>
<comment type="caution">
    <text evidence="4">The sequence shown here is derived from an EMBL/GenBank/DDBJ whole genome shotgun (WGS) entry which is preliminary data.</text>
</comment>
<dbReference type="GO" id="GO:0007165">
    <property type="term" value="P:signal transduction"/>
    <property type="evidence" value="ECO:0007669"/>
    <property type="project" value="InterPro"/>
</dbReference>
<dbReference type="Gene3D" id="1.10.1300.10">
    <property type="entry name" value="3'5'-cyclic nucleotide phosphodiesterase, catalytic domain"/>
    <property type="match status" value="1"/>
</dbReference>